<feature type="domain" description="Resolvase/invertase-type recombinase catalytic" evidence="3">
    <location>
        <begin position="2"/>
        <end position="148"/>
    </location>
</feature>
<evidence type="ECO:0000313" key="5">
    <source>
        <dbReference type="EMBL" id="GFG58080.1"/>
    </source>
</evidence>
<dbReference type="SMART" id="SM00857">
    <property type="entry name" value="Resolvase"/>
    <property type="match status" value="1"/>
</dbReference>
<proteinExistence type="predicted"/>
<reference evidence="5 6" key="1">
    <citation type="journal article" date="2019" name="Emerg. Microbes Infect.">
        <title>Comprehensive subspecies identification of 175 nontuberculous mycobacteria species based on 7547 genomic profiles.</title>
        <authorList>
            <person name="Matsumoto Y."/>
            <person name="Kinjo T."/>
            <person name="Motooka D."/>
            <person name="Nabeya D."/>
            <person name="Jung N."/>
            <person name="Uechi K."/>
            <person name="Horii T."/>
            <person name="Iida T."/>
            <person name="Fujita J."/>
            <person name="Nakamura S."/>
        </authorList>
    </citation>
    <scope>NUCLEOTIDE SEQUENCE [LARGE SCALE GENOMIC DNA]</scope>
    <source>
        <strain evidence="5 6">JCM 13392</strain>
    </source>
</reference>
<dbReference type="GO" id="GO:0000150">
    <property type="term" value="F:DNA strand exchange activity"/>
    <property type="evidence" value="ECO:0007669"/>
    <property type="project" value="InterPro"/>
</dbReference>
<feature type="domain" description="Recombinase" evidence="4">
    <location>
        <begin position="156"/>
        <end position="261"/>
    </location>
</feature>
<dbReference type="Gene3D" id="3.40.50.1390">
    <property type="entry name" value="Resolvase, N-terminal catalytic domain"/>
    <property type="match status" value="1"/>
</dbReference>
<dbReference type="EMBL" id="BLKT01000003">
    <property type="protein sequence ID" value="GFG58080.1"/>
    <property type="molecule type" value="Genomic_DNA"/>
</dbReference>
<feature type="coiled-coil region" evidence="1">
    <location>
        <begin position="364"/>
        <end position="419"/>
    </location>
</feature>
<gene>
    <name evidence="5" type="ORF">MMUR_22160</name>
</gene>
<dbReference type="Pfam" id="PF00239">
    <property type="entry name" value="Resolvase"/>
    <property type="match status" value="1"/>
</dbReference>
<evidence type="ECO:0000313" key="6">
    <source>
        <dbReference type="Proteomes" id="UP000465241"/>
    </source>
</evidence>
<feature type="region of interest" description="Disordered" evidence="2">
    <location>
        <begin position="128"/>
        <end position="154"/>
    </location>
</feature>
<comment type="caution">
    <text evidence="5">The sequence shown here is derived from an EMBL/GenBank/DDBJ whole genome shotgun (WGS) entry which is preliminary data.</text>
</comment>
<evidence type="ECO:0000256" key="2">
    <source>
        <dbReference type="SAM" id="MobiDB-lite"/>
    </source>
</evidence>
<dbReference type="SUPFAM" id="SSF53041">
    <property type="entry name" value="Resolvase-like"/>
    <property type="match status" value="1"/>
</dbReference>
<evidence type="ECO:0000259" key="4">
    <source>
        <dbReference type="PROSITE" id="PS51737"/>
    </source>
</evidence>
<sequence>MDAALYLRISSDPTGKQLGVIRQREDCEKLCAERGWVPVEYVDNDVSASTGKVRPAYQRMLDDIREGRIGAVVCWHLDRLHRSPIELENFMSIADEYNVALATVTGDVDLSTDDGQFTARIMGAVARKETDRKRARQRRAAQQKAEQGRPHWPVLPFGYQRGDDGYVLDPVTAPLVKQIYADVLAGESISESARMLNAAEAYSAKGHPWSASTLSLFLRKPRNAGLREHRGEIVGPGDWPALVDESTWRAAQAVLNAPARAPGVKTVRKHLLTGVLRCGKCGGYLSGNPQIQRTGGKPGPRKAGEVPAPVQLAYQLAYVCKSCHGCSVRAEAVEPLVFDIIGARLAREDAVDLLKAEQHDTAEAEALRAEQTALLARLDEIADERADGLIDGTAYRRMATRIQSKLDTLQRREQDAEKVRVFEGLPLGEPEVVERVRELSPDRLRAVIAVLVEFTVAPVGKGGRVFRPERLQVSWR</sequence>
<evidence type="ECO:0000256" key="1">
    <source>
        <dbReference type="SAM" id="Coils"/>
    </source>
</evidence>
<dbReference type="InterPro" id="IPR006119">
    <property type="entry name" value="Resolv_N"/>
</dbReference>
<dbReference type="Gene3D" id="3.90.1750.20">
    <property type="entry name" value="Putative Large Serine Recombinase, Chain B, Domain 2"/>
    <property type="match status" value="1"/>
</dbReference>
<dbReference type="CDD" id="cd00338">
    <property type="entry name" value="Ser_Recombinase"/>
    <property type="match status" value="1"/>
</dbReference>
<keyword evidence="1" id="KW-0175">Coiled coil</keyword>
<protein>
    <submittedName>
        <fullName evidence="5">Serine recombinase</fullName>
    </submittedName>
</protein>
<dbReference type="RefSeq" id="WP_193489050.1">
    <property type="nucleotide sequence ID" value="NZ_BAAAMC010000031.1"/>
</dbReference>
<dbReference type="Pfam" id="PF07508">
    <property type="entry name" value="Recombinase"/>
    <property type="match status" value="1"/>
</dbReference>
<dbReference type="PROSITE" id="PS51736">
    <property type="entry name" value="RECOMBINASES_3"/>
    <property type="match status" value="1"/>
</dbReference>
<keyword evidence="6" id="KW-1185">Reference proteome</keyword>
<dbReference type="AlphaFoldDB" id="A0A7I9WL81"/>
<evidence type="ECO:0000259" key="3">
    <source>
        <dbReference type="PROSITE" id="PS51736"/>
    </source>
</evidence>
<dbReference type="PANTHER" id="PTHR30461">
    <property type="entry name" value="DNA-INVERTASE FROM LAMBDOID PROPHAGE"/>
    <property type="match status" value="1"/>
</dbReference>
<dbReference type="Proteomes" id="UP000465241">
    <property type="component" value="Unassembled WGS sequence"/>
</dbReference>
<dbReference type="InterPro" id="IPR036162">
    <property type="entry name" value="Resolvase-like_N_sf"/>
</dbReference>
<name>A0A7I9WL81_9MYCO</name>
<dbReference type="PANTHER" id="PTHR30461:SF23">
    <property type="entry name" value="DNA RECOMBINASE-RELATED"/>
    <property type="match status" value="1"/>
</dbReference>
<dbReference type="InterPro" id="IPR050639">
    <property type="entry name" value="SSR_resolvase"/>
</dbReference>
<dbReference type="InterPro" id="IPR038109">
    <property type="entry name" value="DNA_bind_recomb_sf"/>
</dbReference>
<dbReference type="PROSITE" id="PS51737">
    <property type="entry name" value="RECOMBINASE_DNA_BIND"/>
    <property type="match status" value="1"/>
</dbReference>
<organism evidence="5 6">
    <name type="scientific">Mycolicibacterium murale</name>
    <dbReference type="NCBI Taxonomy" id="182220"/>
    <lineage>
        <taxon>Bacteria</taxon>
        <taxon>Bacillati</taxon>
        <taxon>Actinomycetota</taxon>
        <taxon>Actinomycetes</taxon>
        <taxon>Mycobacteriales</taxon>
        <taxon>Mycobacteriaceae</taxon>
        <taxon>Mycolicibacterium</taxon>
    </lineage>
</organism>
<dbReference type="GO" id="GO:0003677">
    <property type="term" value="F:DNA binding"/>
    <property type="evidence" value="ECO:0007669"/>
    <property type="project" value="InterPro"/>
</dbReference>
<dbReference type="InterPro" id="IPR011109">
    <property type="entry name" value="DNA_bind_recombinase_dom"/>
</dbReference>
<accession>A0A7I9WL81</accession>